<dbReference type="OrthoDB" id="9816378at2"/>
<evidence type="ECO:0008006" key="4">
    <source>
        <dbReference type="Google" id="ProtNLM"/>
    </source>
</evidence>
<name>A0A9X5BDM5_9FIRM</name>
<accession>A0A9X5BDM5</accession>
<comment type="caution">
    <text evidence="2">The sequence shown here is derived from an EMBL/GenBank/DDBJ whole genome shotgun (WGS) entry which is preliminary data.</text>
</comment>
<dbReference type="Pfam" id="PF09581">
    <property type="entry name" value="Spore_III_AF"/>
    <property type="match status" value="1"/>
</dbReference>
<reference evidence="2" key="1">
    <citation type="submission" date="2018-09" db="EMBL/GenBank/DDBJ databases">
        <title>Murine metabolic-syndrome-specific gut microbial biobank.</title>
        <authorList>
            <person name="Liu C."/>
        </authorList>
    </citation>
    <scope>NUCLEOTIDE SEQUENCE</scope>
    <source>
        <strain evidence="2">D42-62</strain>
    </source>
</reference>
<keyword evidence="1" id="KW-0812">Transmembrane</keyword>
<organism evidence="2 3">
    <name type="scientific">Parablautia muri</name>
    <dbReference type="NCBI Taxonomy" id="2320879"/>
    <lineage>
        <taxon>Bacteria</taxon>
        <taxon>Bacillati</taxon>
        <taxon>Bacillota</taxon>
        <taxon>Clostridia</taxon>
        <taxon>Lachnospirales</taxon>
        <taxon>Lachnospiraceae</taxon>
        <taxon>Parablautia</taxon>
    </lineage>
</organism>
<feature type="transmembrane region" description="Helical" evidence="1">
    <location>
        <begin position="31"/>
        <end position="53"/>
    </location>
</feature>
<keyword evidence="3" id="KW-1185">Reference proteome</keyword>
<dbReference type="AlphaFoldDB" id="A0A9X5BDM5"/>
<evidence type="ECO:0000313" key="3">
    <source>
        <dbReference type="Proteomes" id="UP001154420"/>
    </source>
</evidence>
<proteinExistence type="predicted"/>
<sequence length="189" mass="21360">MMVGAVKEICIFMIIAQAVLFFVPGNSYDKYVRILIGIIMIMRFMEPLIQLFAEEDVKLEIKNRISLLEQQMAGLNDIYGENEGKIKDSETEIYKSMEEEMKKRLAACESDYEIVSVKFAESLRQGKETGNGAEIIITVSEEKSGAGAIYVEPVKVGENEKEKTVDESLKKMYADQLGVDAQRLEILLE</sequence>
<dbReference type="EMBL" id="QZDT01000003">
    <property type="protein sequence ID" value="NBJ91693.1"/>
    <property type="molecule type" value="Genomic_DNA"/>
</dbReference>
<dbReference type="InterPro" id="IPR014245">
    <property type="entry name" value="Spore_III_AF"/>
</dbReference>
<keyword evidence="1" id="KW-0472">Membrane</keyword>
<keyword evidence="1" id="KW-1133">Transmembrane helix</keyword>
<protein>
    <recommendedName>
        <fullName evidence="4">Stage III sporulation protein AF</fullName>
    </recommendedName>
</protein>
<evidence type="ECO:0000313" key="2">
    <source>
        <dbReference type="EMBL" id="NBJ91693.1"/>
    </source>
</evidence>
<gene>
    <name evidence="2" type="ORF">D5281_03570</name>
</gene>
<feature type="transmembrane region" description="Helical" evidence="1">
    <location>
        <begin position="9"/>
        <end position="25"/>
    </location>
</feature>
<dbReference type="RefSeq" id="WP_160558773.1">
    <property type="nucleotide sequence ID" value="NZ_QZDT01000003.1"/>
</dbReference>
<evidence type="ECO:0000256" key="1">
    <source>
        <dbReference type="SAM" id="Phobius"/>
    </source>
</evidence>
<dbReference type="Proteomes" id="UP001154420">
    <property type="component" value="Unassembled WGS sequence"/>
</dbReference>